<evidence type="ECO:0000313" key="3">
    <source>
        <dbReference type="Proteomes" id="UP000663722"/>
    </source>
</evidence>
<dbReference type="AlphaFoldDB" id="A0A975BP23"/>
<dbReference type="GO" id="GO:0035438">
    <property type="term" value="F:cyclic-di-GMP binding"/>
    <property type="evidence" value="ECO:0007669"/>
    <property type="project" value="InterPro"/>
</dbReference>
<organism evidence="2 3">
    <name type="scientific">Desulfonema magnum</name>
    <dbReference type="NCBI Taxonomy" id="45655"/>
    <lineage>
        <taxon>Bacteria</taxon>
        <taxon>Pseudomonadati</taxon>
        <taxon>Thermodesulfobacteriota</taxon>
        <taxon>Desulfobacteria</taxon>
        <taxon>Desulfobacterales</taxon>
        <taxon>Desulfococcaceae</taxon>
        <taxon>Desulfonema</taxon>
    </lineage>
</organism>
<proteinExistence type="predicted"/>
<evidence type="ECO:0000259" key="1">
    <source>
        <dbReference type="Pfam" id="PF07238"/>
    </source>
</evidence>
<dbReference type="RefSeq" id="WP_207683220.1">
    <property type="nucleotide sequence ID" value="NZ_CP061800.1"/>
</dbReference>
<name>A0A975BP23_9BACT</name>
<sequence>MGNERRKTTRFLVRENAFATLGRRLPKIGRIRDISMGGLAFEYLTDYATDENENGNAKEEFLQAGIFLAGTGFQMSDIPCTVVYDIGDSILGNSFIIRKRCGIQFGDITERHRANLGLFIADYTTGLAPQYNA</sequence>
<evidence type="ECO:0000313" key="2">
    <source>
        <dbReference type="EMBL" id="QTA88465.1"/>
    </source>
</evidence>
<accession>A0A975BP23</accession>
<feature type="domain" description="PilZ" evidence="1">
    <location>
        <begin position="4"/>
        <end position="120"/>
    </location>
</feature>
<dbReference type="KEGG" id="dmm:dnm_045120"/>
<keyword evidence="3" id="KW-1185">Reference proteome</keyword>
<dbReference type="Pfam" id="PF07238">
    <property type="entry name" value="PilZ"/>
    <property type="match status" value="1"/>
</dbReference>
<dbReference type="Proteomes" id="UP000663722">
    <property type="component" value="Chromosome"/>
</dbReference>
<gene>
    <name evidence="2" type="ORF">dnm_045120</name>
</gene>
<dbReference type="EMBL" id="CP061800">
    <property type="protein sequence ID" value="QTA88465.1"/>
    <property type="molecule type" value="Genomic_DNA"/>
</dbReference>
<protein>
    <submittedName>
        <fullName evidence="2">PilZ domain-containing protein</fullName>
    </submittedName>
</protein>
<dbReference type="InterPro" id="IPR009875">
    <property type="entry name" value="PilZ_domain"/>
</dbReference>
<reference evidence="2" key="1">
    <citation type="journal article" date="2021" name="Microb. Physiol.">
        <title>Proteogenomic Insights into the Physiology of Marine, Sulfate-Reducing, Filamentous Desulfonema limicola and Desulfonema magnum.</title>
        <authorList>
            <person name="Schnaars V."/>
            <person name="Wohlbrand L."/>
            <person name="Scheve S."/>
            <person name="Hinrichs C."/>
            <person name="Reinhardt R."/>
            <person name="Rabus R."/>
        </authorList>
    </citation>
    <scope>NUCLEOTIDE SEQUENCE</scope>
    <source>
        <strain evidence="2">4be13</strain>
    </source>
</reference>
<dbReference type="Gene3D" id="2.40.10.220">
    <property type="entry name" value="predicted glycosyltransferase like domains"/>
    <property type="match status" value="1"/>
</dbReference>
<dbReference type="SUPFAM" id="SSF141371">
    <property type="entry name" value="PilZ domain-like"/>
    <property type="match status" value="1"/>
</dbReference>